<dbReference type="InterPro" id="IPR004843">
    <property type="entry name" value="Calcineurin-like_PHP"/>
</dbReference>
<comment type="subcellular location">
    <subcellularLocation>
        <location evidence="3">Nucleus</location>
    </subcellularLocation>
</comment>
<dbReference type="FunCoup" id="A2FGM6">
    <property type="interactions" value="1115"/>
</dbReference>
<dbReference type="PROSITE" id="PS00125">
    <property type="entry name" value="SER_THR_PHOSPHATASE"/>
    <property type="match status" value="1"/>
</dbReference>
<dbReference type="VEuPathDB" id="TrichDB:TVAGG3_1028260"/>
<evidence type="ECO:0000256" key="7">
    <source>
        <dbReference type="ARBA" id="ARBA00022801"/>
    </source>
</evidence>
<dbReference type="GO" id="GO:0004722">
    <property type="term" value="F:protein serine/threonine phosphatase activity"/>
    <property type="evidence" value="ECO:0000318"/>
    <property type="project" value="GO_Central"/>
</dbReference>
<dbReference type="InterPro" id="IPR029052">
    <property type="entry name" value="Metallo-depent_PP-like"/>
</dbReference>
<comment type="cofactor">
    <cofactor evidence="2">
        <name>Mg(2+)</name>
        <dbReference type="ChEBI" id="CHEBI:18420"/>
    </cofactor>
</comment>
<dbReference type="InterPro" id="IPR051134">
    <property type="entry name" value="PPP_phosphatase"/>
</dbReference>
<comment type="cofactor">
    <cofactor evidence="1">
        <name>Mn(2+)</name>
        <dbReference type="ChEBI" id="CHEBI:29035"/>
    </cofactor>
</comment>
<protein>
    <recommendedName>
        <fullName evidence="15">Serine/threonine-protein phosphatase</fullName>
        <ecNumber evidence="15">3.1.3.16</ecNumber>
    </recommendedName>
</protein>
<comment type="catalytic activity">
    <reaction evidence="12">
        <text>O-phospho-L-seryl-[protein] + H2O = L-seryl-[protein] + phosphate</text>
        <dbReference type="Rhea" id="RHEA:20629"/>
        <dbReference type="Rhea" id="RHEA-COMP:9863"/>
        <dbReference type="Rhea" id="RHEA-COMP:11604"/>
        <dbReference type="ChEBI" id="CHEBI:15377"/>
        <dbReference type="ChEBI" id="CHEBI:29999"/>
        <dbReference type="ChEBI" id="CHEBI:43474"/>
        <dbReference type="ChEBI" id="CHEBI:83421"/>
        <dbReference type="EC" id="3.1.3.16"/>
    </reaction>
    <physiologicalReaction direction="left-to-right" evidence="12">
        <dbReference type="Rhea" id="RHEA:20630"/>
    </physiologicalReaction>
</comment>
<dbReference type="PANTHER" id="PTHR45668">
    <property type="entry name" value="SERINE/THREONINE-PROTEIN PHOSPHATASE 5-RELATED"/>
    <property type="match status" value="1"/>
</dbReference>
<keyword evidence="10" id="KW-0464">Manganese</keyword>
<dbReference type="SUPFAM" id="SSF56300">
    <property type="entry name" value="Metallo-dependent phosphatases"/>
    <property type="match status" value="1"/>
</dbReference>
<dbReference type="Pfam" id="PF00149">
    <property type="entry name" value="Metallophos"/>
    <property type="match status" value="1"/>
</dbReference>
<dbReference type="RefSeq" id="XP_001308880.1">
    <property type="nucleotide sequence ID" value="XM_001308879.1"/>
</dbReference>
<dbReference type="InParanoid" id="A2FGM6"/>
<evidence type="ECO:0000256" key="13">
    <source>
        <dbReference type="ARBA" id="ARBA00048832"/>
    </source>
</evidence>
<dbReference type="PIRSF" id="PIRSF033096">
    <property type="entry name" value="PPPtase_5"/>
    <property type="match status" value="1"/>
</dbReference>
<dbReference type="VEuPathDB" id="TrichDB:TVAG_077920"/>
<evidence type="ECO:0000259" key="16">
    <source>
        <dbReference type="PROSITE" id="PS00125"/>
    </source>
</evidence>
<evidence type="ECO:0000256" key="1">
    <source>
        <dbReference type="ARBA" id="ARBA00001936"/>
    </source>
</evidence>
<dbReference type="InterPro" id="IPR006186">
    <property type="entry name" value="Ser/Thr-sp_prot-phosphatase"/>
</dbReference>
<dbReference type="GO" id="GO:0005634">
    <property type="term" value="C:nucleus"/>
    <property type="evidence" value="ECO:0000318"/>
    <property type="project" value="GO_Central"/>
</dbReference>
<dbReference type="EMBL" id="DS113781">
    <property type="protein sequence ID" value="EAX95950.1"/>
    <property type="molecule type" value="Genomic_DNA"/>
</dbReference>
<keyword evidence="8" id="KW-0802">TPR repeat</keyword>
<name>A2FGM6_TRIV3</name>
<dbReference type="Proteomes" id="UP000001542">
    <property type="component" value="Unassembled WGS sequence"/>
</dbReference>
<evidence type="ECO:0000256" key="3">
    <source>
        <dbReference type="ARBA" id="ARBA00004123"/>
    </source>
</evidence>
<evidence type="ECO:0000313" key="17">
    <source>
        <dbReference type="EMBL" id="EAX95950.1"/>
    </source>
</evidence>
<feature type="domain" description="Serine/threonine specific protein phosphatases" evidence="16">
    <location>
        <begin position="254"/>
        <end position="259"/>
    </location>
</feature>
<dbReference type="InterPro" id="IPR011990">
    <property type="entry name" value="TPR-like_helical_dom_sf"/>
</dbReference>
<dbReference type="SMR" id="A2FGM6"/>
<dbReference type="AlphaFoldDB" id="A2FGM6"/>
<keyword evidence="7 15" id="KW-0378">Hydrolase</keyword>
<dbReference type="GO" id="GO:0005829">
    <property type="term" value="C:cytosol"/>
    <property type="evidence" value="ECO:0000318"/>
    <property type="project" value="GO_Central"/>
</dbReference>
<evidence type="ECO:0000256" key="15">
    <source>
        <dbReference type="RuleBase" id="RU004273"/>
    </source>
</evidence>
<evidence type="ECO:0000256" key="5">
    <source>
        <dbReference type="ARBA" id="ARBA00022723"/>
    </source>
</evidence>
<dbReference type="Gene3D" id="3.60.21.10">
    <property type="match status" value="1"/>
</dbReference>
<dbReference type="eggNOG" id="KOG0376">
    <property type="taxonomic scope" value="Eukaryota"/>
</dbReference>
<feature type="active site" description="Proton donor/acceptor" evidence="14">
    <location>
        <position position="258"/>
    </location>
</feature>
<dbReference type="FunFam" id="3.60.21.10:FF:000036">
    <property type="entry name" value="Serine/threonine protein phosphatase 5"/>
    <property type="match status" value="1"/>
</dbReference>
<dbReference type="EC" id="3.1.3.16" evidence="15"/>
<proteinExistence type="inferred from homology"/>
<reference evidence="17" key="2">
    <citation type="journal article" date="2007" name="Science">
        <title>Draft genome sequence of the sexually transmitted pathogen Trichomonas vaginalis.</title>
        <authorList>
            <person name="Carlton J.M."/>
            <person name="Hirt R.P."/>
            <person name="Silva J.C."/>
            <person name="Delcher A.L."/>
            <person name="Schatz M."/>
            <person name="Zhao Q."/>
            <person name="Wortman J.R."/>
            <person name="Bidwell S.L."/>
            <person name="Alsmark U.C.M."/>
            <person name="Besteiro S."/>
            <person name="Sicheritz-Ponten T."/>
            <person name="Noel C.J."/>
            <person name="Dacks J.B."/>
            <person name="Foster P.G."/>
            <person name="Simillion C."/>
            <person name="Van de Peer Y."/>
            <person name="Miranda-Saavedra D."/>
            <person name="Barton G.J."/>
            <person name="Westrop G.D."/>
            <person name="Mueller S."/>
            <person name="Dessi D."/>
            <person name="Fiori P.L."/>
            <person name="Ren Q."/>
            <person name="Paulsen I."/>
            <person name="Zhang H."/>
            <person name="Bastida-Corcuera F.D."/>
            <person name="Simoes-Barbosa A."/>
            <person name="Brown M.T."/>
            <person name="Hayes R.D."/>
            <person name="Mukherjee M."/>
            <person name="Okumura C.Y."/>
            <person name="Schneider R."/>
            <person name="Smith A.J."/>
            <person name="Vanacova S."/>
            <person name="Villalvazo M."/>
            <person name="Haas B.J."/>
            <person name="Pertea M."/>
            <person name="Feldblyum T.V."/>
            <person name="Utterback T.R."/>
            <person name="Shu C.L."/>
            <person name="Osoegawa K."/>
            <person name="de Jong P.J."/>
            <person name="Hrdy I."/>
            <person name="Horvathova L."/>
            <person name="Zubacova Z."/>
            <person name="Dolezal P."/>
            <person name="Malik S.B."/>
            <person name="Logsdon J.M. Jr."/>
            <person name="Henze K."/>
            <person name="Gupta A."/>
            <person name="Wang C.C."/>
            <person name="Dunne R.L."/>
            <person name="Upcroft J.A."/>
            <person name="Upcroft P."/>
            <person name="White O."/>
            <person name="Salzberg S.L."/>
            <person name="Tang P."/>
            <person name="Chiu C.-H."/>
            <person name="Lee Y.-S."/>
            <person name="Embley T.M."/>
            <person name="Coombs G.H."/>
            <person name="Mottram J.C."/>
            <person name="Tachezy J."/>
            <person name="Fraser-Liggett C.M."/>
            <person name="Johnson P.J."/>
        </authorList>
    </citation>
    <scope>NUCLEOTIDE SEQUENCE [LARGE SCALE GENOMIC DNA]</scope>
    <source>
        <strain evidence="17">G3</strain>
    </source>
</reference>
<dbReference type="SUPFAM" id="SSF48452">
    <property type="entry name" value="TPR-like"/>
    <property type="match status" value="1"/>
</dbReference>
<dbReference type="PRINTS" id="PR00114">
    <property type="entry name" value="STPHPHTASE"/>
</dbReference>
<dbReference type="SMART" id="SM00156">
    <property type="entry name" value="PP2Ac"/>
    <property type="match status" value="1"/>
</dbReference>
<dbReference type="GO" id="GO:0046872">
    <property type="term" value="F:metal ion binding"/>
    <property type="evidence" value="ECO:0007669"/>
    <property type="project" value="UniProtKB-KW"/>
</dbReference>
<evidence type="ECO:0000256" key="2">
    <source>
        <dbReference type="ARBA" id="ARBA00001946"/>
    </source>
</evidence>
<evidence type="ECO:0000256" key="14">
    <source>
        <dbReference type="PIRSR" id="PIRSR033096-1"/>
    </source>
</evidence>
<evidence type="ECO:0000256" key="9">
    <source>
        <dbReference type="ARBA" id="ARBA00022912"/>
    </source>
</evidence>
<evidence type="ECO:0000313" key="18">
    <source>
        <dbReference type="Proteomes" id="UP000001542"/>
    </source>
</evidence>
<dbReference type="OrthoDB" id="445564at2759"/>
<evidence type="ECO:0000256" key="11">
    <source>
        <dbReference type="ARBA" id="ARBA00023242"/>
    </source>
</evidence>
<comment type="catalytic activity">
    <reaction evidence="13">
        <text>O-phospho-L-threonyl-[protein] + H2O = L-threonyl-[protein] + phosphate</text>
        <dbReference type="Rhea" id="RHEA:47004"/>
        <dbReference type="Rhea" id="RHEA-COMP:11060"/>
        <dbReference type="Rhea" id="RHEA-COMP:11605"/>
        <dbReference type="ChEBI" id="CHEBI:15377"/>
        <dbReference type="ChEBI" id="CHEBI:30013"/>
        <dbReference type="ChEBI" id="CHEBI:43474"/>
        <dbReference type="ChEBI" id="CHEBI:61977"/>
        <dbReference type="EC" id="3.1.3.16"/>
    </reaction>
    <physiologicalReaction direction="left-to-right" evidence="13">
        <dbReference type="Rhea" id="RHEA:47005"/>
    </physiologicalReaction>
</comment>
<keyword evidence="5" id="KW-0479">Metal-binding</keyword>
<evidence type="ECO:0000256" key="8">
    <source>
        <dbReference type="ARBA" id="ARBA00022803"/>
    </source>
</evidence>
<keyword evidence="9" id="KW-0904">Protein phosphatase</keyword>
<keyword evidence="18" id="KW-1185">Reference proteome</keyword>
<evidence type="ECO:0000256" key="4">
    <source>
        <dbReference type="ARBA" id="ARBA00008786"/>
    </source>
</evidence>
<gene>
    <name evidence="17" type="ORF">TVAG_077920</name>
</gene>
<evidence type="ECO:0000256" key="12">
    <source>
        <dbReference type="ARBA" id="ARBA00047986"/>
    </source>
</evidence>
<evidence type="ECO:0000256" key="10">
    <source>
        <dbReference type="ARBA" id="ARBA00023211"/>
    </source>
</evidence>
<dbReference type="Gene3D" id="1.25.40.10">
    <property type="entry name" value="Tetratricopeptide repeat domain"/>
    <property type="match status" value="1"/>
</dbReference>
<keyword evidence="6" id="KW-0677">Repeat</keyword>
<reference evidence="17" key="1">
    <citation type="submission" date="2006-10" db="EMBL/GenBank/DDBJ databases">
        <authorList>
            <person name="Amadeo P."/>
            <person name="Zhao Q."/>
            <person name="Wortman J."/>
            <person name="Fraser-Liggett C."/>
            <person name="Carlton J."/>
        </authorList>
    </citation>
    <scope>NUCLEOTIDE SEQUENCE</scope>
    <source>
        <strain evidence="17">G3</strain>
    </source>
</reference>
<dbReference type="PANTHER" id="PTHR45668:SF5">
    <property type="entry name" value="SERINE_THREONINE-PROTEIN PHOSPHATASE 5"/>
    <property type="match status" value="1"/>
</dbReference>
<organism evidence="17 18">
    <name type="scientific">Trichomonas vaginalis (strain ATCC PRA-98 / G3)</name>
    <dbReference type="NCBI Taxonomy" id="412133"/>
    <lineage>
        <taxon>Eukaryota</taxon>
        <taxon>Metamonada</taxon>
        <taxon>Parabasalia</taxon>
        <taxon>Trichomonadida</taxon>
        <taxon>Trichomonadidae</taxon>
        <taxon>Trichomonas</taxon>
    </lineage>
</organism>
<comment type="similarity">
    <text evidence="4">Belongs to the PPP phosphatase family. PP-5 (PP-T) subfamily.</text>
</comment>
<keyword evidence="11" id="KW-0539">Nucleus</keyword>
<evidence type="ECO:0000256" key="6">
    <source>
        <dbReference type="ARBA" id="ARBA00022737"/>
    </source>
</evidence>
<accession>A2FGM6</accession>
<dbReference type="STRING" id="5722.A2FGM6"/>
<dbReference type="KEGG" id="tva:4753715"/>
<sequence>MITRPPTPIFSNQILTEISDSSIDGELSQLYSDRAEVFYNLNKIKEAKGDLTSALELDKTNSKAILLQHKIHIKERDTDAAFRDFLFYPTLKEANPTDFKRYLQFHERIAKFAEKINNVTVDLKPKSKVSEGECDFEHFTREDAIDMTKYLRDFNRPKAETVIALIDKIKAILKPLPNIVSINPSSTTGKIRVVGDTHGQFQDLCYIFDQFGYPSADNPYLFNGDYVDRGSMGVEILLTLLCWKVAEPNSIYLNRGNHEAISMNGLYGFERECTVKYSAEMFRRFSDLFCYLPVGHIIGGKVLVVHGGLFGDDATTIQTIQMANRFQQPPEFGAMNDILWSDPMDLFGRAPSPRGVTTMFGPDVTESFLQREKLELLIRSHQMQMEGYLVQHNGKCITVFSSPNYVGRMNNKGAIVTLTFDGNTLKTPEFSSFTAQPIPKDFKPMQYSAFSSYF</sequence>